<dbReference type="SUPFAM" id="SSF101327">
    <property type="entry name" value="YgfB-like"/>
    <property type="match status" value="1"/>
</dbReference>
<name>A0A3Q9JLW9_9GAMM</name>
<dbReference type="InterPro" id="IPR011978">
    <property type="entry name" value="YgfB-like"/>
</dbReference>
<dbReference type="KEGG" id="emo:DM558_08660"/>
<dbReference type="NCBIfam" id="TIGR02292">
    <property type="entry name" value="ygfB_yecA"/>
    <property type="match status" value="1"/>
</dbReference>
<dbReference type="AlphaFoldDB" id="A0A3Q9JLW9"/>
<gene>
    <name evidence="1" type="ORF">DM558_08660</name>
</gene>
<proteinExistence type="predicted"/>
<evidence type="ECO:0000313" key="1">
    <source>
        <dbReference type="EMBL" id="AZS50848.1"/>
    </source>
</evidence>
<dbReference type="Pfam" id="PF03695">
    <property type="entry name" value="UPF0149"/>
    <property type="match status" value="1"/>
</dbReference>
<sequence>MSFMMNTNTSLQTFLDLDTHEEMMTYVQAHGYLTALCISTETIPDQEWLAILFGENPQFQSDEQRQEIEKALIGLKAQISRELSSEEELTIPCELDPGEDLEDSEINGWCMGFMEGVFLNEEVWFSKGEDEVSELLLPIMVGSTLFEEQPEFAEISQDTDLIADMLERIPELLTALYLLCNAPDEKPVLLKNNH</sequence>
<protein>
    <submittedName>
        <fullName evidence="1">YecA family protein</fullName>
    </submittedName>
</protein>
<reference evidence="2" key="1">
    <citation type="submission" date="2018-06" db="EMBL/GenBank/DDBJ databases">
        <title>Complete genome of Pseudomonas insecticola strain QZS01.</title>
        <authorList>
            <person name="Wang J."/>
            <person name="Su Q."/>
        </authorList>
    </citation>
    <scope>NUCLEOTIDE SEQUENCE [LARGE SCALE GENOMIC DNA]</scope>
    <source>
        <strain evidence="2">QZS01</strain>
    </source>
</reference>
<dbReference type="Proteomes" id="UP000273143">
    <property type="component" value="Chromosome"/>
</dbReference>
<accession>A0A3Q9JLW9</accession>
<organism evidence="1 2">
    <name type="scientific">Entomomonas moraniae</name>
    <dbReference type="NCBI Taxonomy" id="2213226"/>
    <lineage>
        <taxon>Bacteria</taxon>
        <taxon>Pseudomonadati</taxon>
        <taxon>Pseudomonadota</taxon>
        <taxon>Gammaproteobacteria</taxon>
        <taxon>Pseudomonadales</taxon>
        <taxon>Pseudomonadaceae</taxon>
        <taxon>Entomomonas</taxon>
    </lineage>
</organism>
<dbReference type="Gene3D" id="1.20.120.740">
    <property type="entry name" value="YgfB uncharacterised protein family UPF0149, PF03695"/>
    <property type="match status" value="1"/>
</dbReference>
<keyword evidence="2" id="KW-1185">Reference proteome</keyword>
<dbReference type="InterPro" id="IPR036255">
    <property type="entry name" value="YgfB-like_sf"/>
</dbReference>
<dbReference type="EMBL" id="CP029822">
    <property type="protein sequence ID" value="AZS50848.1"/>
    <property type="molecule type" value="Genomic_DNA"/>
</dbReference>
<evidence type="ECO:0000313" key="2">
    <source>
        <dbReference type="Proteomes" id="UP000273143"/>
    </source>
</evidence>